<feature type="active site" description="Tele-AMP-histidine intermediate" evidence="1">
    <location>
        <position position="99"/>
    </location>
</feature>
<proteinExistence type="predicted"/>
<dbReference type="Pfam" id="PF01230">
    <property type="entry name" value="HIT"/>
    <property type="match status" value="1"/>
</dbReference>
<accession>A0A7W5DJW3</accession>
<sequence>MDCLFCKIIEREIPAEIVFEDDEVLAFNDINPQAPTHIVIVPKQHIATLNDIEERDLALIGRLQYTAAALAAEKGFAEEGYRVVMNCNEQGGQTVYHIHMHLMGGRRFIWPAG</sequence>
<gene>
    <name evidence="5" type="ORF">FHR95_001863</name>
</gene>
<evidence type="ECO:0000313" key="5">
    <source>
        <dbReference type="EMBL" id="MBB3184302.1"/>
    </source>
</evidence>
<feature type="short sequence motif" description="Histidine triad motif" evidence="2 3">
    <location>
        <begin position="97"/>
        <end position="101"/>
    </location>
</feature>
<dbReference type="InterPro" id="IPR019808">
    <property type="entry name" value="Histidine_triad_CS"/>
</dbReference>
<dbReference type="GO" id="GO:0003824">
    <property type="term" value="F:catalytic activity"/>
    <property type="evidence" value="ECO:0007669"/>
    <property type="project" value="InterPro"/>
</dbReference>
<reference evidence="5 6" key="1">
    <citation type="submission" date="2020-08" db="EMBL/GenBank/DDBJ databases">
        <title>Genomic Encyclopedia of Type Strains, Phase III (KMG-III): the genomes of soil and plant-associated and newly described type strains.</title>
        <authorList>
            <person name="Whitman W."/>
        </authorList>
    </citation>
    <scope>NUCLEOTIDE SEQUENCE [LARGE SCALE GENOMIC DNA]</scope>
    <source>
        <strain evidence="5 6">CECT 7341</strain>
    </source>
</reference>
<dbReference type="PANTHER" id="PTHR23089">
    <property type="entry name" value="HISTIDINE TRIAD HIT PROTEIN"/>
    <property type="match status" value="1"/>
</dbReference>
<evidence type="ECO:0000256" key="3">
    <source>
        <dbReference type="PROSITE-ProRule" id="PRU00464"/>
    </source>
</evidence>
<protein>
    <submittedName>
        <fullName evidence="5">Histidine triad (HIT) family protein</fullName>
    </submittedName>
</protein>
<dbReference type="InterPro" id="IPR036265">
    <property type="entry name" value="HIT-like_sf"/>
</dbReference>
<dbReference type="PROSITE" id="PS51084">
    <property type="entry name" value="HIT_2"/>
    <property type="match status" value="1"/>
</dbReference>
<evidence type="ECO:0000259" key="4">
    <source>
        <dbReference type="PROSITE" id="PS51084"/>
    </source>
</evidence>
<dbReference type="CDD" id="cd01276">
    <property type="entry name" value="PKCI_related"/>
    <property type="match status" value="1"/>
</dbReference>
<dbReference type="PRINTS" id="PR00332">
    <property type="entry name" value="HISTRIAD"/>
</dbReference>
<feature type="domain" description="HIT" evidence="4">
    <location>
        <begin position="4"/>
        <end position="113"/>
    </location>
</feature>
<organism evidence="5 6">
    <name type="scientific">Halomonas fontilapidosi</name>
    <dbReference type="NCBI Taxonomy" id="616675"/>
    <lineage>
        <taxon>Bacteria</taxon>
        <taxon>Pseudomonadati</taxon>
        <taxon>Pseudomonadota</taxon>
        <taxon>Gammaproteobacteria</taxon>
        <taxon>Oceanospirillales</taxon>
        <taxon>Halomonadaceae</taxon>
        <taxon>Halomonas</taxon>
    </lineage>
</organism>
<dbReference type="RefSeq" id="WP_040185558.1">
    <property type="nucleotide sequence ID" value="NZ_JACHXQ010000005.1"/>
</dbReference>
<dbReference type="InterPro" id="IPR001310">
    <property type="entry name" value="Histidine_triad_HIT"/>
</dbReference>
<dbReference type="AlphaFoldDB" id="A0A7W5DJW3"/>
<evidence type="ECO:0000256" key="2">
    <source>
        <dbReference type="PIRSR" id="PIRSR601310-3"/>
    </source>
</evidence>
<dbReference type="Gene3D" id="3.30.428.10">
    <property type="entry name" value="HIT-like"/>
    <property type="match status" value="1"/>
</dbReference>
<name>A0A7W5DJW3_9GAMM</name>
<dbReference type="Proteomes" id="UP000563050">
    <property type="component" value="Unassembled WGS sequence"/>
</dbReference>
<dbReference type="PROSITE" id="PS00892">
    <property type="entry name" value="HIT_1"/>
    <property type="match status" value="1"/>
</dbReference>
<comment type="caution">
    <text evidence="5">The sequence shown here is derived from an EMBL/GenBank/DDBJ whole genome shotgun (WGS) entry which is preliminary data.</text>
</comment>
<evidence type="ECO:0000256" key="1">
    <source>
        <dbReference type="PIRSR" id="PIRSR601310-1"/>
    </source>
</evidence>
<keyword evidence="6" id="KW-1185">Reference proteome</keyword>
<dbReference type="InterPro" id="IPR011146">
    <property type="entry name" value="HIT-like"/>
</dbReference>
<evidence type="ECO:0000313" key="6">
    <source>
        <dbReference type="Proteomes" id="UP000563050"/>
    </source>
</evidence>
<dbReference type="SUPFAM" id="SSF54197">
    <property type="entry name" value="HIT-like"/>
    <property type="match status" value="1"/>
</dbReference>
<dbReference type="EMBL" id="JACHXQ010000005">
    <property type="protein sequence ID" value="MBB3184302.1"/>
    <property type="molecule type" value="Genomic_DNA"/>
</dbReference>